<dbReference type="EMBL" id="KZ344994">
    <property type="protein sequence ID" value="PIO77537.1"/>
    <property type="molecule type" value="Genomic_DNA"/>
</dbReference>
<dbReference type="OrthoDB" id="201595at2759"/>
<keyword evidence="3" id="KW-1133">Transmembrane helix</keyword>
<evidence type="ECO:0000313" key="8">
    <source>
        <dbReference type="EMBL" id="PIO77537.1"/>
    </source>
</evidence>
<evidence type="ECO:0000256" key="4">
    <source>
        <dbReference type="ARBA" id="ARBA00023136"/>
    </source>
</evidence>
<dbReference type="Proteomes" id="UP000230423">
    <property type="component" value="Unassembled WGS sequence"/>
</dbReference>
<keyword evidence="6" id="KW-0406">Ion transport</keyword>
<keyword evidence="9" id="KW-1185">Reference proteome</keyword>
<feature type="region of interest" description="Disordered" evidence="7">
    <location>
        <begin position="116"/>
        <end position="145"/>
    </location>
</feature>
<dbReference type="Pfam" id="PF01062">
    <property type="entry name" value="Bestrophin"/>
    <property type="match status" value="1"/>
</dbReference>
<evidence type="ECO:0000256" key="1">
    <source>
        <dbReference type="ARBA" id="ARBA00004370"/>
    </source>
</evidence>
<keyword evidence="6" id="KW-0869">Chloride channel</keyword>
<reference evidence="8 9" key="1">
    <citation type="submission" date="2015-09" db="EMBL/GenBank/DDBJ databases">
        <title>Draft genome of the parasitic nematode Teladorsagia circumcincta isolate WARC Sus (inbred).</title>
        <authorList>
            <person name="Mitreva M."/>
        </authorList>
    </citation>
    <scope>NUCLEOTIDE SEQUENCE [LARGE SCALE GENOMIC DNA]</scope>
    <source>
        <strain evidence="8 9">S</strain>
    </source>
</reference>
<accession>A0A2G9V4W3</accession>
<comment type="subcellular location">
    <subcellularLocation>
        <location evidence="6">Cell membrane</location>
        <topology evidence="6">Multi-pass membrane protein</topology>
    </subcellularLocation>
    <subcellularLocation>
        <location evidence="1">Membrane</location>
    </subcellularLocation>
</comment>
<evidence type="ECO:0000256" key="5">
    <source>
        <dbReference type="ARBA" id="ARBA00034769"/>
    </source>
</evidence>
<dbReference type="InterPro" id="IPR000615">
    <property type="entry name" value="Bestrophin"/>
</dbReference>
<dbReference type="InterPro" id="IPR021134">
    <property type="entry name" value="Bestrophin-like"/>
</dbReference>
<organism evidence="8 9">
    <name type="scientific">Teladorsagia circumcincta</name>
    <name type="common">Brown stomach worm</name>
    <name type="synonym">Ostertagia circumcincta</name>
    <dbReference type="NCBI Taxonomy" id="45464"/>
    <lineage>
        <taxon>Eukaryota</taxon>
        <taxon>Metazoa</taxon>
        <taxon>Ecdysozoa</taxon>
        <taxon>Nematoda</taxon>
        <taxon>Chromadorea</taxon>
        <taxon>Rhabditida</taxon>
        <taxon>Rhabditina</taxon>
        <taxon>Rhabditomorpha</taxon>
        <taxon>Strongyloidea</taxon>
        <taxon>Trichostrongylidae</taxon>
        <taxon>Teladorsagia</taxon>
    </lineage>
</organism>
<dbReference type="PANTHER" id="PTHR10736">
    <property type="entry name" value="BESTROPHIN"/>
    <property type="match status" value="1"/>
</dbReference>
<dbReference type="AlphaFoldDB" id="A0A2G9V4W3"/>
<name>A0A2G9V4W3_TELCI</name>
<evidence type="ECO:0000256" key="7">
    <source>
        <dbReference type="SAM" id="MobiDB-lite"/>
    </source>
</evidence>
<evidence type="ECO:0000256" key="2">
    <source>
        <dbReference type="ARBA" id="ARBA00022692"/>
    </source>
</evidence>
<dbReference type="GO" id="GO:0034707">
    <property type="term" value="C:chloride channel complex"/>
    <property type="evidence" value="ECO:0007669"/>
    <property type="project" value="UniProtKB-KW"/>
</dbReference>
<comment type="function">
    <text evidence="6">Forms chloride channels.</text>
</comment>
<keyword evidence="4" id="KW-0472">Membrane</keyword>
<keyword evidence="6" id="KW-0407">Ion channel</keyword>
<comment type="similarity">
    <text evidence="5 6">Belongs to the anion channel-forming bestrophin (TC 1.A.46) family. Calcium-sensitive chloride channel subfamily.</text>
</comment>
<sequence>MRVRTRFPTMESMVKAGFLNMDELKELSKIDLAYNRYWTPLHWALGVSFQALEKKYFETPWARICVQNEIETFRTNLALLCNFDWVPVPISYPQTGLCIVDDEYGACPELTPDSFTDPEYNPVYPEDSKHHGDHGVLTGSAENYR</sequence>
<proteinExistence type="inferred from homology"/>
<dbReference type="GO" id="GO:0005886">
    <property type="term" value="C:plasma membrane"/>
    <property type="evidence" value="ECO:0007669"/>
    <property type="project" value="UniProtKB-SubCell"/>
</dbReference>
<evidence type="ECO:0000256" key="6">
    <source>
        <dbReference type="RuleBase" id="RU363126"/>
    </source>
</evidence>
<keyword evidence="2" id="KW-0812">Transmembrane</keyword>
<keyword evidence="6" id="KW-0868">Chloride</keyword>
<dbReference type="PANTHER" id="PTHR10736:SF19">
    <property type="entry name" value="BESTROPHIN HOMOLOG"/>
    <property type="match status" value="1"/>
</dbReference>
<evidence type="ECO:0000256" key="3">
    <source>
        <dbReference type="ARBA" id="ARBA00022989"/>
    </source>
</evidence>
<evidence type="ECO:0000313" key="9">
    <source>
        <dbReference type="Proteomes" id="UP000230423"/>
    </source>
</evidence>
<keyword evidence="6" id="KW-0813">Transport</keyword>
<gene>
    <name evidence="8" type="ORF">TELCIR_00352</name>
</gene>
<dbReference type="GO" id="GO:0005254">
    <property type="term" value="F:chloride channel activity"/>
    <property type="evidence" value="ECO:0007669"/>
    <property type="project" value="UniProtKB-KW"/>
</dbReference>
<protein>
    <recommendedName>
        <fullName evidence="6">Bestrophin homolog</fullName>
    </recommendedName>
</protein>
<keyword evidence="6" id="KW-1003">Cell membrane</keyword>